<dbReference type="Proteomes" id="UP000471521">
    <property type="component" value="Unassembled WGS sequence"/>
</dbReference>
<dbReference type="RefSeq" id="WP_159526329.1">
    <property type="nucleotide sequence ID" value="NZ_WUUU01000064.1"/>
</dbReference>
<evidence type="ECO:0000256" key="2">
    <source>
        <dbReference type="ARBA" id="ARBA00023163"/>
    </source>
</evidence>
<gene>
    <name evidence="4" type="ORF">GRX66_09405</name>
</gene>
<organism evidence="4 5">
    <name type="scientific">Halobacterium bonnevillei</name>
    <dbReference type="NCBI Taxonomy" id="2692200"/>
    <lineage>
        <taxon>Archaea</taxon>
        <taxon>Methanobacteriati</taxon>
        <taxon>Methanobacteriota</taxon>
        <taxon>Stenosarchaea group</taxon>
        <taxon>Halobacteria</taxon>
        <taxon>Halobacteriales</taxon>
        <taxon>Halobacteriaceae</taxon>
        <taxon>Halobacterium</taxon>
    </lineage>
</organism>
<accession>A0A6B0SJV7</accession>
<keyword evidence="2" id="KW-0804">Transcription</keyword>
<proteinExistence type="predicted"/>
<reference evidence="4 5" key="1">
    <citation type="submission" date="2019-12" db="EMBL/GenBank/DDBJ databases">
        <title>Isolation and characterization of three novel carbon monoxide-oxidizing members of Halobacteria from salione crusts and soils.</title>
        <authorList>
            <person name="Myers M.R."/>
            <person name="King G.M."/>
        </authorList>
    </citation>
    <scope>NUCLEOTIDE SEQUENCE [LARGE SCALE GENOMIC DNA]</scope>
    <source>
        <strain evidence="4 5">PCN9</strain>
    </source>
</reference>
<dbReference type="Pfam" id="PF04967">
    <property type="entry name" value="HTH_10"/>
    <property type="match status" value="1"/>
</dbReference>
<dbReference type="PANTHER" id="PTHR34236:SF1">
    <property type="entry name" value="DIMETHYL SULFOXIDE REDUCTASE TRANSCRIPTIONAL ACTIVATOR"/>
    <property type="match status" value="1"/>
</dbReference>
<feature type="domain" description="HTH bat-type" evidence="3">
    <location>
        <begin position="155"/>
        <end position="203"/>
    </location>
</feature>
<dbReference type="PANTHER" id="PTHR34236">
    <property type="entry name" value="DIMETHYL SULFOXIDE REDUCTASE TRANSCRIPTIONAL ACTIVATOR"/>
    <property type="match status" value="1"/>
</dbReference>
<protein>
    <recommendedName>
        <fullName evidence="3">HTH bat-type domain-containing protein</fullName>
    </recommendedName>
</protein>
<evidence type="ECO:0000313" key="5">
    <source>
        <dbReference type="Proteomes" id="UP000471521"/>
    </source>
</evidence>
<comment type="caution">
    <text evidence="4">The sequence shown here is derived from an EMBL/GenBank/DDBJ whole genome shotgun (WGS) entry which is preliminary data.</text>
</comment>
<name>A0A6B0SJV7_9EURY</name>
<dbReference type="InterPro" id="IPR007050">
    <property type="entry name" value="HTH_bacterioopsin"/>
</dbReference>
<sequence>MSSIVEVAVPAEDLALGSTLREVPDATIESLQYASAGSDQATSELAIEGGDHVEAAVRRDATVESVTALATLADECVLRVEWTPQTARRFRDLYPDEGVALGVRAIDGSWCFRLLFGDRDAMEDWHRSGGESDVRFEIESVHDPTTTVQSRDHGLSEKQYETLKSALRRGFYDVPRRVTLRELAAEFDVSHQALSERLARAHEVTISNVVAEEFPVARVK</sequence>
<evidence type="ECO:0000256" key="1">
    <source>
        <dbReference type="ARBA" id="ARBA00023015"/>
    </source>
</evidence>
<evidence type="ECO:0000313" key="4">
    <source>
        <dbReference type="EMBL" id="MXR20806.1"/>
    </source>
</evidence>
<keyword evidence="5" id="KW-1185">Reference proteome</keyword>
<evidence type="ECO:0000259" key="3">
    <source>
        <dbReference type="Pfam" id="PF04967"/>
    </source>
</evidence>
<dbReference type="AlphaFoldDB" id="A0A6B0SJV7"/>
<dbReference type="EMBL" id="WUUU01000064">
    <property type="protein sequence ID" value="MXR20806.1"/>
    <property type="molecule type" value="Genomic_DNA"/>
</dbReference>
<dbReference type="OrthoDB" id="156233at2157"/>
<keyword evidence="1" id="KW-0805">Transcription regulation</keyword>